<feature type="domain" description="Solute-binding protein family 5" evidence="5">
    <location>
        <begin position="73"/>
        <end position="415"/>
    </location>
</feature>
<keyword evidence="3 4" id="KW-0732">Signal</keyword>
<sequence length="528" mass="58157">MQRRSFIAGATLATAALSAPRLAGAQGQSVLRFIPQADLALLDPVQTTGLVTRNHALMVFDTLYGVDEHAAAHPQMVEGHSVEPDGRRWMLRLREGLRFHDGTPVLARDCVGSIRRWGSRDAFGMALLAATDELSAPDDRTILFRLSRPFPLLPDALGKAGSNICPMMPERLAATPATQAVAEMVGSGPYRFVADERVAGARAVYRRFDGYVPRADGTPSMMAGPRQAHFERVEWHTMPDAATAAAALQSGQMDWWEQPVTDLLPLLRRRRELKVEVLDTAGAFTMIRPNHLQPPFDNPAIRHALMGAIQQADYMQVIAGDDRALWKDKSGFFLPDAPMASEAGLEALTGPRNLAATRAALRAAGYKDERVVLLAPADFPVLNAMSEVAADMLRKVGINLDYQSLDWGTVLQRLASQEPLDKGGWSLFCNFSLGVGTMNPAAHNYMRGNGRRATFGWYDSPRMEALRDTWFAAADAESQKRICAEMQTLAFQEVPFYPTGVFYQPTAYRAELKGMLKGAPLFTNLRRE</sequence>
<evidence type="ECO:0000256" key="1">
    <source>
        <dbReference type="ARBA" id="ARBA00004418"/>
    </source>
</evidence>
<accession>A0ABR7RT49</accession>
<protein>
    <submittedName>
        <fullName evidence="6">ABC transporter substrate-binding protein</fullName>
    </submittedName>
</protein>
<comment type="subcellular location">
    <subcellularLocation>
        <location evidence="1">Periplasm</location>
    </subcellularLocation>
</comment>
<dbReference type="RefSeq" id="WP_187786680.1">
    <property type="nucleotide sequence ID" value="NZ_JACTVA010000059.1"/>
</dbReference>
<evidence type="ECO:0000313" key="6">
    <source>
        <dbReference type="EMBL" id="MBC9209548.1"/>
    </source>
</evidence>
<dbReference type="PANTHER" id="PTHR30290:SF38">
    <property type="entry name" value="D,D-DIPEPTIDE-BINDING PERIPLASMIC PROTEIN DDPA-RELATED"/>
    <property type="match status" value="1"/>
</dbReference>
<dbReference type="SUPFAM" id="SSF53850">
    <property type="entry name" value="Periplasmic binding protein-like II"/>
    <property type="match status" value="1"/>
</dbReference>
<dbReference type="Gene3D" id="3.10.105.10">
    <property type="entry name" value="Dipeptide-binding Protein, Domain 3"/>
    <property type="match status" value="1"/>
</dbReference>
<evidence type="ECO:0000256" key="3">
    <source>
        <dbReference type="ARBA" id="ARBA00022729"/>
    </source>
</evidence>
<dbReference type="PIRSF" id="PIRSF002741">
    <property type="entry name" value="MppA"/>
    <property type="match status" value="1"/>
</dbReference>
<feature type="chain" id="PRO_5047248956" evidence="4">
    <location>
        <begin position="26"/>
        <end position="528"/>
    </location>
</feature>
<gene>
    <name evidence="6" type="ORF">IBL26_22080</name>
</gene>
<name>A0ABR7RT49_9PROT</name>
<evidence type="ECO:0000256" key="2">
    <source>
        <dbReference type="ARBA" id="ARBA00005695"/>
    </source>
</evidence>
<comment type="caution">
    <text evidence="6">The sequence shown here is derived from an EMBL/GenBank/DDBJ whole genome shotgun (WGS) entry which is preliminary data.</text>
</comment>
<dbReference type="Pfam" id="PF00496">
    <property type="entry name" value="SBP_bac_5"/>
    <property type="match status" value="1"/>
</dbReference>
<proteinExistence type="inferred from homology"/>
<dbReference type="EMBL" id="JACTVA010000059">
    <property type="protein sequence ID" value="MBC9209548.1"/>
    <property type="molecule type" value="Genomic_DNA"/>
</dbReference>
<dbReference type="InterPro" id="IPR030678">
    <property type="entry name" value="Peptide/Ni-bd"/>
</dbReference>
<dbReference type="InterPro" id="IPR000914">
    <property type="entry name" value="SBP_5_dom"/>
</dbReference>
<keyword evidence="7" id="KW-1185">Reference proteome</keyword>
<organism evidence="6 7">
    <name type="scientific">Teichococcus aerophilus</name>
    <dbReference type="NCBI Taxonomy" id="1224513"/>
    <lineage>
        <taxon>Bacteria</taxon>
        <taxon>Pseudomonadati</taxon>
        <taxon>Pseudomonadota</taxon>
        <taxon>Alphaproteobacteria</taxon>
        <taxon>Acetobacterales</taxon>
        <taxon>Roseomonadaceae</taxon>
        <taxon>Roseomonas</taxon>
    </lineage>
</organism>
<dbReference type="InterPro" id="IPR039424">
    <property type="entry name" value="SBP_5"/>
</dbReference>
<dbReference type="Proteomes" id="UP000626026">
    <property type="component" value="Unassembled WGS sequence"/>
</dbReference>
<dbReference type="Gene3D" id="3.40.190.10">
    <property type="entry name" value="Periplasmic binding protein-like II"/>
    <property type="match status" value="1"/>
</dbReference>
<evidence type="ECO:0000256" key="4">
    <source>
        <dbReference type="SAM" id="SignalP"/>
    </source>
</evidence>
<dbReference type="PANTHER" id="PTHR30290">
    <property type="entry name" value="PERIPLASMIC BINDING COMPONENT OF ABC TRANSPORTER"/>
    <property type="match status" value="1"/>
</dbReference>
<feature type="signal peptide" evidence="4">
    <location>
        <begin position="1"/>
        <end position="25"/>
    </location>
</feature>
<comment type="similarity">
    <text evidence="2">Belongs to the bacterial solute-binding protein 5 family.</text>
</comment>
<dbReference type="CDD" id="cd08502">
    <property type="entry name" value="PBP2_NikA_DppA_OppA_like_16"/>
    <property type="match status" value="1"/>
</dbReference>
<reference evidence="6 7" key="1">
    <citation type="journal article" date="2013" name="Int. J. Syst. Evol. Microbiol.">
        <title>Roseomonas aerophila sp. nov., isolated from air.</title>
        <authorList>
            <person name="Kim S.J."/>
            <person name="Weon H.Y."/>
            <person name="Ahn J.H."/>
            <person name="Hong S.B."/>
            <person name="Seok S.J."/>
            <person name="Whang K.S."/>
            <person name="Kwon S.W."/>
        </authorList>
    </citation>
    <scope>NUCLEOTIDE SEQUENCE [LARGE SCALE GENOMIC DNA]</scope>
    <source>
        <strain evidence="6 7">NBRC 108923</strain>
    </source>
</reference>
<evidence type="ECO:0000313" key="7">
    <source>
        <dbReference type="Proteomes" id="UP000626026"/>
    </source>
</evidence>
<evidence type="ECO:0000259" key="5">
    <source>
        <dbReference type="Pfam" id="PF00496"/>
    </source>
</evidence>